<dbReference type="GeneID" id="16574092"/>
<keyword evidence="1" id="KW-0472">Membrane</keyword>
<proteinExistence type="predicted"/>
<gene>
    <name evidence="2" type="ORF">TCARB_0530</name>
</gene>
<dbReference type="Proteomes" id="UP000266720">
    <property type="component" value="Chromosome"/>
</dbReference>
<name>A0A3G1A4R1_9CREN</name>
<dbReference type="STRING" id="697581.TCARB_0530"/>
<protein>
    <submittedName>
        <fullName evidence="2">Uncharacterized protein</fullName>
    </submittedName>
</protein>
<dbReference type="RefSeq" id="WP_020963093.1">
    <property type="nucleotide sequence ID" value="NZ_CP007493.1"/>
</dbReference>
<dbReference type="KEGG" id="tcb:TCARB_0530"/>
<dbReference type="AlphaFoldDB" id="A0A3G1A4R1"/>
<evidence type="ECO:0000313" key="3">
    <source>
        <dbReference type="Proteomes" id="UP000266720"/>
    </source>
</evidence>
<reference evidence="3" key="1">
    <citation type="book" date="2010" name="EXTREMOPHILES" publisher="0:0-0">
        <title>Complete genome sequences of ten hyperthermophilic archaea reveal their metabolic capabilities and possible ecological roles.</title>
        <editorList>
            <person name="?"/>
        </editorList>
        <authorList>
            <person name="Ravin N.V."/>
            <person name="Mardanov A.V."/>
            <person name="Bonch-Osmolovskaya E.A."/>
            <person name="Skryabin K.G."/>
        </authorList>
    </citation>
    <scope>NUCLEOTIDE SEQUENCE [LARGE SCALE GENOMIC DNA]</scope>
    <source>
        <strain evidence="3">1505</strain>
    </source>
</reference>
<dbReference type="EMBL" id="CP007493">
    <property type="protein sequence ID" value="AJB41590.1"/>
    <property type="molecule type" value="Genomic_DNA"/>
</dbReference>
<sequence length="92" mass="9814">MNGEPYKSKNIALILIFSGVLLIITVFVLAVQFALVYQRPTVSGDLSATIGVLTSEALYLLAKAVFLSVGIVAAAQLLKYGVELAKGKQDEQ</sequence>
<dbReference type="GeneID" id="25405981"/>
<feature type="transmembrane region" description="Helical" evidence="1">
    <location>
        <begin position="12"/>
        <end position="37"/>
    </location>
</feature>
<keyword evidence="1" id="KW-1133">Transmembrane helix</keyword>
<accession>A0A3G1A4R1</accession>
<feature type="transmembrane region" description="Helical" evidence="1">
    <location>
        <begin position="57"/>
        <end position="78"/>
    </location>
</feature>
<evidence type="ECO:0000256" key="1">
    <source>
        <dbReference type="SAM" id="Phobius"/>
    </source>
</evidence>
<keyword evidence="1" id="KW-0812">Transmembrane</keyword>
<organism evidence="2 3">
    <name type="scientific">Thermofilum adornatum 1505</name>
    <dbReference type="NCBI Taxonomy" id="697581"/>
    <lineage>
        <taxon>Archaea</taxon>
        <taxon>Thermoproteota</taxon>
        <taxon>Thermoprotei</taxon>
        <taxon>Thermofilales</taxon>
        <taxon>Thermofilaceae</taxon>
        <taxon>Thermofilum</taxon>
    </lineage>
</organism>
<evidence type="ECO:0000313" key="2">
    <source>
        <dbReference type="EMBL" id="AJB41590.1"/>
    </source>
</evidence>